<feature type="non-terminal residue" evidence="1">
    <location>
        <position position="170"/>
    </location>
</feature>
<dbReference type="EMBL" id="JAALDL010000015">
    <property type="protein sequence ID" value="NGN99424.1"/>
    <property type="molecule type" value="Genomic_DNA"/>
</dbReference>
<evidence type="ECO:0000313" key="1">
    <source>
        <dbReference type="EMBL" id="NGN99424.1"/>
    </source>
</evidence>
<gene>
    <name evidence="1" type="ORF">G5S52_17750</name>
</gene>
<proteinExistence type="predicted"/>
<dbReference type="AlphaFoldDB" id="A0A6M1RH26"/>
<dbReference type="Proteomes" id="UP000473008">
    <property type="component" value="Unassembled WGS sequence"/>
</dbReference>
<keyword evidence="2" id="KW-1185">Reference proteome</keyword>
<name>A0A6M1RH26_9GAMM</name>
<sequence length="170" mass="16653">MRCVAVLVGEVRVHGEGAVVQAADIDAFNGVRAGAGHGVGVGAVSRRPNAAALAQRQGEAVAAAAVSNGQRGHGVQAVGDAFTQVEGEGRGLGAGDAVIVIRRLGGAVSDGDGWRRDGVAVIVTVVTVGCIDNDVLLGRVAVAGQVSDGGGDGVVTVRQFGLGDIQGPGA</sequence>
<accession>A0A6M1RH26</accession>
<comment type="caution">
    <text evidence="1">The sequence shown here is derived from an EMBL/GenBank/DDBJ whole genome shotgun (WGS) entry which is preliminary data.</text>
</comment>
<reference evidence="1 2" key="1">
    <citation type="submission" date="2020-02" db="EMBL/GenBank/DDBJ databases">
        <title>The draft genome of Grimontia sedimenta sp. nov., isolated from benthic sediments near coral reefs south of Kuwait.</title>
        <authorList>
            <person name="Mahmoud H.M."/>
            <person name="Jose L."/>
            <person name="Eapen S."/>
        </authorList>
    </citation>
    <scope>NUCLEOTIDE SEQUENCE [LARGE SCALE GENOMIC DNA]</scope>
    <source>
        <strain evidence="1 2">S25</strain>
    </source>
</reference>
<protein>
    <submittedName>
        <fullName evidence="1">Uncharacterized protein</fullName>
    </submittedName>
</protein>
<evidence type="ECO:0000313" key="2">
    <source>
        <dbReference type="Proteomes" id="UP000473008"/>
    </source>
</evidence>
<organism evidence="1 2">
    <name type="scientific">Grimontia sedimenti</name>
    <dbReference type="NCBI Taxonomy" id="2711294"/>
    <lineage>
        <taxon>Bacteria</taxon>
        <taxon>Pseudomonadati</taxon>
        <taxon>Pseudomonadota</taxon>
        <taxon>Gammaproteobacteria</taxon>
        <taxon>Vibrionales</taxon>
        <taxon>Vibrionaceae</taxon>
        <taxon>Grimontia</taxon>
    </lineage>
</organism>